<evidence type="ECO:0000256" key="3">
    <source>
        <dbReference type="SAM" id="SignalP"/>
    </source>
</evidence>
<sequence length="336" mass="36593">MMAFYIHLVASICTLLLPSIHPQHLDSTMTIHDRHLHPQQNANQRNLQASPPFSTLNNILSEITLVLPEADVSSNGLDVTITDLICYDVNVRDVQVSRSSINSDIDRVAINVSGLTITCNFRWQYQWSILSIINGSGGGKAILDPSSGASITLDIVSGRPPRDVSVDSCNAYVQIYDLTLDGDGLGAIASVINLFEKLVIGVIEEEVNSAICSQINELGNEDGALVFVIESNEKVVNYQTGDIDASSSGVGWLILFLVLILVYSISCCVFGAFCIGKIRSFNSWKTVSFKSMQSGRSVEKSKTDENIETRAESAEADIENQNDVDEAKEPSKSIDD</sequence>
<proteinExistence type="predicted"/>
<evidence type="ECO:0000313" key="4">
    <source>
        <dbReference type="EMBL" id="KAL3795085.1"/>
    </source>
</evidence>
<reference evidence="4 5" key="1">
    <citation type="submission" date="2024-10" db="EMBL/GenBank/DDBJ databases">
        <title>Updated reference genomes for cyclostephanoid diatoms.</title>
        <authorList>
            <person name="Roberts W.R."/>
            <person name="Alverson A.J."/>
        </authorList>
    </citation>
    <scope>NUCLEOTIDE SEQUENCE [LARGE SCALE GENOMIC DNA]</scope>
    <source>
        <strain evidence="4 5">AJA010-31</strain>
    </source>
</reference>
<evidence type="ECO:0000313" key="5">
    <source>
        <dbReference type="Proteomes" id="UP001530400"/>
    </source>
</evidence>
<evidence type="ECO:0000256" key="2">
    <source>
        <dbReference type="SAM" id="Phobius"/>
    </source>
</evidence>
<dbReference type="Gene3D" id="3.15.10.10">
    <property type="entry name" value="Bactericidal permeability-increasing protein, domain 1"/>
    <property type="match status" value="1"/>
</dbReference>
<keyword evidence="2" id="KW-0472">Membrane</keyword>
<protein>
    <recommendedName>
        <fullName evidence="6">Lipid-binding serum glycoprotein N-terminal domain-containing protein</fullName>
    </recommendedName>
</protein>
<feature type="compositionally biased region" description="Acidic residues" evidence="1">
    <location>
        <begin position="314"/>
        <end position="324"/>
    </location>
</feature>
<name>A0ABD3Q4J2_9STRA</name>
<keyword evidence="5" id="KW-1185">Reference proteome</keyword>
<keyword evidence="3" id="KW-0732">Signal</keyword>
<organism evidence="4 5">
    <name type="scientific">Cyclotella atomus</name>
    <dbReference type="NCBI Taxonomy" id="382360"/>
    <lineage>
        <taxon>Eukaryota</taxon>
        <taxon>Sar</taxon>
        <taxon>Stramenopiles</taxon>
        <taxon>Ochrophyta</taxon>
        <taxon>Bacillariophyta</taxon>
        <taxon>Coscinodiscophyceae</taxon>
        <taxon>Thalassiosirophycidae</taxon>
        <taxon>Stephanodiscales</taxon>
        <taxon>Stephanodiscaceae</taxon>
        <taxon>Cyclotella</taxon>
    </lineage>
</organism>
<accession>A0ABD3Q4J2</accession>
<dbReference type="EMBL" id="JALLPJ020000334">
    <property type="protein sequence ID" value="KAL3795085.1"/>
    <property type="molecule type" value="Genomic_DNA"/>
</dbReference>
<keyword evidence="2" id="KW-1133">Transmembrane helix</keyword>
<dbReference type="AlphaFoldDB" id="A0ABD3Q4J2"/>
<comment type="caution">
    <text evidence="4">The sequence shown here is derived from an EMBL/GenBank/DDBJ whole genome shotgun (WGS) entry which is preliminary data.</text>
</comment>
<gene>
    <name evidence="4" type="ORF">ACHAWO_009248</name>
</gene>
<keyword evidence="2" id="KW-0812">Transmembrane</keyword>
<dbReference type="Proteomes" id="UP001530400">
    <property type="component" value="Unassembled WGS sequence"/>
</dbReference>
<dbReference type="InterPro" id="IPR017943">
    <property type="entry name" value="Bactericidal_perm-incr_a/b_dom"/>
</dbReference>
<feature type="chain" id="PRO_5044853930" description="Lipid-binding serum glycoprotein N-terminal domain-containing protein" evidence="3">
    <location>
        <begin position="23"/>
        <end position="336"/>
    </location>
</feature>
<evidence type="ECO:0008006" key="6">
    <source>
        <dbReference type="Google" id="ProtNLM"/>
    </source>
</evidence>
<feature type="region of interest" description="Disordered" evidence="1">
    <location>
        <begin position="294"/>
        <end position="336"/>
    </location>
</feature>
<evidence type="ECO:0000256" key="1">
    <source>
        <dbReference type="SAM" id="MobiDB-lite"/>
    </source>
</evidence>
<feature type="transmembrane region" description="Helical" evidence="2">
    <location>
        <begin position="250"/>
        <end position="275"/>
    </location>
</feature>
<feature type="compositionally biased region" description="Basic and acidic residues" evidence="1">
    <location>
        <begin position="325"/>
        <end position="336"/>
    </location>
</feature>
<dbReference type="SUPFAM" id="SSF55394">
    <property type="entry name" value="Bactericidal permeability-increasing protein, BPI"/>
    <property type="match status" value="1"/>
</dbReference>
<feature type="signal peptide" evidence="3">
    <location>
        <begin position="1"/>
        <end position="22"/>
    </location>
</feature>
<feature type="compositionally biased region" description="Basic and acidic residues" evidence="1">
    <location>
        <begin position="297"/>
        <end position="313"/>
    </location>
</feature>